<evidence type="ECO:0000256" key="3">
    <source>
        <dbReference type="ARBA" id="ARBA00022786"/>
    </source>
</evidence>
<name>A0AAF0EF72_9BASI</name>
<dbReference type="Pfam" id="PF08623">
    <property type="entry name" value="TIP120"/>
    <property type="match status" value="1"/>
</dbReference>
<gene>
    <name evidence="5" type="ORF">MEQU1_002171</name>
</gene>
<dbReference type="AlphaFoldDB" id="A0AAF0EF72"/>
<reference evidence="5" key="1">
    <citation type="submission" date="2023-03" db="EMBL/GenBank/DDBJ databases">
        <title>Mating type loci evolution in Malassezia.</title>
        <authorList>
            <person name="Coelho M.A."/>
        </authorList>
    </citation>
    <scope>NUCLEOTIDE SEQUENCE</scope>
    <source>
        <strain evidence="5">CBS 12830</strain>
    </source>
</reference>
<evidence type="ECO:0000313" key="6">
    <source>
        <dbReference type="Proteomes" id="UP001214415"/>
    </source>
</evidence>
<dbReference type="EMBL" id="CP119903">
    <property type="protein sequence ID" value="WFD23480.1"/>
    <property type="molecule type" value="Genomic_DNA"/>
</dbReference>
<dbReference type="Proteomes" id="UP001214415">
    <property type="component" value="Chromosome 4"/>
</dbReference>
<accession>A0AAF0EF72</accession>
<keyword evidence="3" id="KW-0833">Ubl conjugation pathway</keyword>
<evidence type="ECO:0000256" key="1">
    <source>
        <dbReference type="ARBA" id="ARBA00007657"/>
    </source>
</evidence>
<dbReference type="InterPro" id="IPR011989">
    <property type="entry name" value="ARM-like"/>
</dbReference>
<dbReference type="Gene3D" id="1.25.10.10">
    <property type="entry name" value="Leucine-rich Repeat Variant"/>
    <property type="match status" value="1"/>
</dbReference>
<comment type="similarity">
    <text evidence="1">Belongs to the CAND family.</text>
</comment>
<proteinExistence type="inferred from homology"/>
<keyword evidence="2" id="KW-0677">Repeat</keyword>
<dbReference type="InterPro" id="IPR039852">
    <property type="entry name" value="CAND1/CAND2"/>
</dbReference>
<dbReference type="SUPFAM" id="SSF48371">
    <property type="entry name" value="ARM repeat"/>
    <property type="match status" value="1"/>
</dbReference>
<evidence type="ECO:0000259" key="4">
    <source>
        <dbReference type="Pfam" id="PF08623"/>
    </source>
</evidence>
<dbReference type="InterPro" id="IPR016024">
    <property type="entry name" value="ARM-type_fold"/>
</dbReference>
<dbReference type="GO" id="GO:0010265">
    <property type="term" value="P:SCF complex assembly"/>
    <property type="evidence" value="ECO:0007669"/>
    <property type="project" value="InterPro"/>
</dbReference>
<dbReference type="PANTHER" id="PTHR12696">
    <property type="entry name" value="TIP120"/>
    <property type="match status" value="1"/>
</dbReference>
<keyword evidence="6" id="KW-1185">Reference proteome</keyword>
<evidence type="ECO:0000256" key="2">
    <source>
        <dbReference type="ARBA" id="ARBA00022737"/>
    </source>
</evidence>
<protein>
    <recommendedName>
        <fullName evidence="4">TATA-binding protein interacting (TIP20) domain-containing protein</fullName>
    </recommendedName>
</protein>
<evidence type="ECO:0000313" key="5">
    <source>
        <dbReference type="EMBL" id="WFD23480.1"/>
    </source>
</evidence>
<organism evidence="5 6">
    <name type="scientific">Malassezia equina</name>
    <dbReference type="NCBI Taxonomy" id="1381935"/>
    <lineage>
        <taxon>Eukaryota</taxon>
        <taxon>Fungi</taxon>
        <taxon>Dikarya</taxon>
        <taxon>Basidiomycota</taxon>
        <taxon>Ustilaginomycotina</taxon>
        <taxon>Malasseziomycetes</taxon>
        <taxon>Malasseziales</taxon>
        <taxon>Malasseziaceae</taxon>
        <taxon>Malassezia</taxon>
    </lineage>
</organism>
<feature type="domain" description="TATA-binding protein interacting (TIP20)" evidence="4">
    <location>
        <begin position="953"/>
        <end position="1100"/>
    </location>
</feature>
<sequence>MALHDLAASVQQVYPGQGLDARIEPAMVSQVLALLQDTHSDVKNLAVTTLGHLVSRVRAPRFATMVETLCAALRSNDEEERDIASMGIRAMFHELRASERSADTMHTLVHGLVPFLTAQIDAHQDARQSIALDVLNDALTLAPSHVAPLQASIAPTLLTHMTSERSAVARRAIQGLAHLAAVSTLETWTWITEQGLAGLVPPFNNEAASVYLLHALAREVPTRLATQAALRVEQIQGVLQRADERDETDELRESCLLTLQAMIAGDLHASTRVAIAHTAQSMLAYDPNATEEMDEEDEEDALDVSDDDDLAWRVRRAACRLLSELFAAPGAHDLCAMAPALAEALYERLREREETVRLDALAAVRLVARTCIDAPLAMHGLVETLQTWRGASAQAAALTALSELMTCHALSLQDGPAIMRMCLHALESDTHAASYVAALGLVRHVARQAPAMAHEAAGPLAASLARAVLSLQHRVGLEALYACTPFFANVSLAAPEPAGSLLEAILARCERSDADASVYDAALVAMYTALCVMGERVGHRLAPILSLVHARLSLETTRARCLQIVQDWAGCDAVRSLAPVLACFHACLPLLADLASRPATAVEALQALHAVARLLGSEALATVQQVVALGPPAPDASSLPALLAVAELSVQKEPPRARATAEALVLPLVPQLARVPPPALLALCRLISVVAAAEEAVAPALVTALERAWDAQSHEPGAPGAMAYAQCLCAAASSSVALPAVLARVEGLLQAPHIASQTLGYMTIGLLGQQGTLLGWPHAPAVYAQAAASTVPGQAMAMGGMLLSDVSCQAPTVQALTNGEASALRVLREALKLASESQVRSLAPCVWAPLLSAPLCAAAPDATAECVARLVTDDAARFFELVQRMQASDACGRAMALGAVRAMLPLDREHDLDAALETCAPSILQRLSDEEVLVRHAAVMALRAGLQSRTSLLLQALPPFLASLYDLTRVRTELQRQVRMGPFTVVHDDGLDLRKNALETLGALLDTSLAPQVAMDVLMCVVRALQDDDSVKLMGCLLLLHVADVASEAVRHALPDLAPPLQAILARKVRENATKQETEKAAELSQAAIRVVGRLAQLDPASLAVAELLERVASAAPGAVRRAAP</sequence>
<dbReference type="InterPro" id="IPR013932">
    <property type="entry name" value="TATA-bd_TIP120"/>
</dbReference>